<dbReference type="InterPro" id="IPR004919">
    <property type="entry name" value="GmrSD_N"/>
</dbReference>
<dbReference type="Pfam" id="PF03235">
    <property type="entry name" value="GmrSD_N"/>
    <property type="match status" value="1"/>
</dbReference>
<dbReference type="PANTHER" id="PTHR37292">
    <property type="entry name" value="VNG6097C"/>
    <property type="match status" value="1"/>
</dbReference>
<dbReference type="EMBL" id="CP138348">
    <property type="protein sequence ID" value="WPF88640.1"/>
    <property type="molecule type" value="Genomic_DNA"/>
</dbReference>
<name>A0AAF0ZE76_9CHRO</name>
<evidence type="ECO:0000313" key="2">
    <source>
        <dbReference type="EMBL" id="WPF88640.1"/>
    </source>
</evidence>
<organism evidence="2">
    <name type="scientific">Cyanobacterium aponinum AL20115</name>
    <dbReference type="NCBI Taxonomy" id="3090662"/>
    <lineage>
        <taxon>Bacteria</taxon>
        <taxon>Bacillati</taxon>
        <taxon>Cyanobacteriota</taxon>
        <taxon>Cyanophyceae</taxon>
        <taxon>Oscillatoriophycideae</taxon>
        <taxon>Chroococcales</taxon>
        <taxon>Geminocystaceae</taxon>
        <taxon>Cyanobacterium</taxon>
    </lineage>
</organism>
<reference evidence="2" key="1">
    <citation type="submission" date="2023-11" db="EMBL/GenBank/DDBJ databases">
        <title>Genome sequence of Cyanobacterium aponinum BCRC AL20115.</title>
        <authorList>
            <person name="Chang H.-Y."/>
            <person name="Lin K.-M."/>
            <person name="Hsueh H.-T."/>
            <person name="Chu H.-A."/>
            <person name="Kuo C.-H."/>
        </authorList>
    </citation>
    <scope>NUCLEOTIDE SEQUENCE</scope>
    <source>
        <strain evidence="2">AL20115</strain>
    </source>
</reference>
<protein>
    <submittedName>
        <fullName evidence="2">DUF262 domain-containing protein</fullName>
    </submittedName>
</protein>
<dbReference type="AlphaFoldDB" id="A0AAF0ZE76"/>
<dbReference type="RefSeq" id="WP_320001556.1">
    <property type="nucleotide sequence ID" value="NZ_CP138348.1"/>
</dbReference>
<feature type="domain" description="GmrSD restriction endonucleases N-terminal" evidence="1">
    <location>
        <begin position="14"/>
        <end position="333"/>
    </location>
</feature>
<dbReference type="PANTHER" id="PTHR37292:SF2">
    <property type="entry name" value="DUF262 DOMAIN-CONTAINING PROTEIN"/>
    <property type="match status" value="1"/>
</dbReference>
<evidence type="ECO:0000259" key="1">
    <source>
        <dbReference type="Pfam" id="PF03235"/>
    </source>
</evidence>
<proteinExistence type="predicted"/>
<accession>A0AAF0ZE76</accession>
<sequence>MKYDRETLRSVFQADLDNELVLPDFQRDFVWKKDKQSKLLASILVGLPIGSFLIIKGKKDDFPARSLGFIEVTTPKEQCRFLLDGQQRLSCIKSIFDDLYNPSESWKNIWDKLYGQLRFRWFLRVSPKNSDEDIFGWKKLQFKNNLETYEPDQLLDFIVYHQVLVKGEKDNHWYHPAYKIYDENNQEITGDFQRKYTLATEYSQRNLIPLFEIFSKSKDANALHNLALKKIASQRKDKLKAEVNDGKFSLQEILGHINPNVEKINDSSELESIWLELSSTWAKDIQTALENILDQEILETVLPSNEISRAASIFETINEGGTPLNNFDLIVAKTAKSGKESLAQILKDYIEESIDIPDSLINNFHGTWRMSDMKAIKDNSIIKFVTEQFLNLLSILCNEKKLDKGIDGITVEHIKKIKILNLNSFEIEENYQRTIESLRKAFAFLQFRCGIIDVNDIGYKLMVLPIAYIFSINNERDNFKQKGIWNDKKGINKIEYWYWSSLFSGRYKEKQNERCIQDIKYLYHWIMNDDIDDDYKNKIESHFKSNFENILNKQEYSDKSILLMENEDNLPQKGIKYAILQYILSKEPKDFIPKDVEQKFPTSKLKTWEIAQEYKVVEEHHIIPLGSATSIGESTKTIRNDKNHILNSPLNLSYISKEANREISNFNPSIYLEKLTDATLKTHHISIHFINLLKLDLANVDQLKYKNILEERFNSFKQEIKTELELLIEND</sequence>
<gene>
    <name evidence="2" type="ORF">SAY89_17910</name>
</gene>